<accession>X1NC50</accession>
<name>X1NC50_9ZZZZ</name>
<reference evidence="1" key="1">
    <citation type="journal article" date="2014" name="Front. Microbiol.">
        <title>High frequency of phylogenetically diverse reductive dehalogenase-homologous genes in deep subseafloor sedimentary metagenomes.</title>
        <authorList>
            <person name="Kawai M."/>
            <person name="Futagami T."/>
            <person name="Toyoda A."/>
            <person name="Takaki Y."/>
            <person name="Nishi S."/>
            <person name="Hori S."/>
            <person name="Arai W."/>
            <person name="Tsubouchi T."/>
            <person name="Morono Y."/>
            <person name="Uchiyama I."/>
            <person name="Ito T."/>
            <person name="Fujiyama A."/>
            <person name="Inagaki F."/>
            <person name="Takami H."/>
        </authorList>
    </citation>
    <scope>NUCLEOTIDE SEQUENCE</scope>
    <source>
        <strain evidence="1">Expedition CK06-06</strain>
    </source>
</reference>
<dbReference type="EMBL" id="BARV01033071">
    <property type="protein sequence ID" value="GAI41208.1"/>
    <property type="molecule type" value="Genomic_DNA"/>
</dbReference>
<gene>
    <name evidence="1" type="ORF">S06H3_52050</name>
</gene>
<dbReference type="AlphaFoldDB" id="X1NC50"/>
<organism evidence="1">
    <name type="scientific">marine sediment metagenome</name>
    <dbReference type="NCBI Taxonomy" id="412755"/>
    <lineage>
        <taxon>unclassified sequences</taxon>
        <taxon>metagenomes</taxon>
        <taxon>ecological metagenomes</taxon>
    </lineage>
</organism>
<comment type="caution">
    <text evidence="1">The sequence shown here is derived from an EMBL/GenBank/DDBJ whole genome shotgun (WGS) entry which is preliminary data.</text>
</comment>
<sequence>MDKGIISWELAQFYIKEFLKTNPPMKKYAHQWAWGKFMETRVRNKQLEFPIEVETVKSKLELEKERLLAEERLHHKEIPRYEGSILEGNWHQVEDEEGWEDALESQRV</sequence>
<protein>
    <submittedName>
        <fullName evidence="1">Uncharacterized protein</fullName>
    </submittedName>
</protein>
<proteinExistence type="predicted"/>
<evidence type="ECO:0000313" key="1">
    <source>
        <dbReference type="EMBL" id="GAI41208.1"/>
    </source>
</evidence>